<evidence type="ECO:0000313" key="2">
    <source>
        <dbReference type="Proteomes" id="UP000305067"/>
    </source>
</evidence>
<protein>
    <submittedName>
        <fullName evidence="1">Uncharacterized protein</fullName>
    </submittedName>
</protein>
<dbReference type="EMBL" id="ML178839">
    <property type="protein sequence ID" value="TFK98557.1"/>
    <property type="molecule type" value="Genomic_DNA"/>
</dbReference>
<dbReference type="OrthoDB" id="3260094at2759"/>
<evidence type="ECO:0000313" key="1">
    <source>
        <dbReference type="EMBL" id="TFK98557.1"/>
    </source>
</evidence>
<keyword evidence="2" id="KW-1185">Reference proteome</keyword>
<accession>A0A5C3QBH9</accession>
<dbReference type="Proteomes" id="UP000305067">
    <property type="component" value="Unassembled WGS sequence"/>
</dbReference>
<organism evidence="1 2">
    <name type="scientific">Pterulicium gracile</name>
    <dbReference type="NCBI Taxonomy" id="1884261"/>
    <lineage>
        <taxon>Eukaryota</taxon>
        <taxon>Fungi</taxon>
        <taxon>Dikarya</taxon>
        <taxon>Basidiomycota</taxon>
        <taxon>Agaricomycotina</taxon>
        <taxon>Agaricomycetes</taxon>
        <taxon>Agaricomycetidae</taxon>
        <taxon>Agaricales</taxon>
        <taxon>Pleurotineae</taxon>
        <taxon>Pterulaceae</taxon>
        <taxon>Pterulicium</taxon>
    </lineage>
</organism>
<sequence length="171" mass="18998">MCVTERGAHKKFSQFIQSILDNDPHKLDGCTFPAFKHSIGEGTSTRFDGAESSRAFGYGDFGRVVDCTDVVLAEELKQTLHPMPLIRLILSLAHYPRNEQENLSGPARMGFDPTLAPIIDANGNAVKDCHGFPQYRFDMKSLDTQQTHTYETVEAIANHKSIDFLGPATRV</sequence>
<reference evidence="1 2" key="1">
    <citation type="journal article" date="2019" name="Nat. Ecol. Evol.">
        <title>Megaphylogeny resolves global patterns of mushroom evolution.</title>
        <authorList>
            <person name="Varga T."/>
            <person name="Krizsan K."/>
            <person name="Foldi C."/>
            <person name="Dima B."/>
            <person name="Sanchez-Garcia M."/>
            <person name="Sanchez-Ramirez S."/>
            <person name="Szollosi G.J."/>
            <person name="Szarkandi J.G."/>
            <person name="Papp V."/>
            <person name="Albert L."/>
            <person name="Andreopoulos W."/>
            <person name="Angelini C."/>
            <person name="Antonin V."/>
            <person name="Barry K.W."/>
            <person name="Bougher N.L."/>
            <person name="Buchanan P."/>
            <person name="Buyck B."/>
            <person name="Bense V."/>
            <person name="Catcheside P."/>
            <person name="Chovatia M."/>
            <person name="Cooper J."/>
            <person name="Damon W."/>
            <person name="Desjardin D."/>
            <person name="Finy P."/>
            <person name="Geml J."/>
            <person name="Haridas S."/>
            <person name="Hughes K."/>
            <person name="Justo A."/>
            <person name="Karasinski D."/>
            <person name="Kautmanova I."/>
            <person name="Kiss B."/>
            <person name="Kocsube S."/>
            <person name="Kotiranta H."/>
            <person name="LaButti K.M."/>
            <person name="Lechner B.E."/>
            <person name="Liimatainen K."/>
            <person name="Lipzen A."/>
            <person name="Lukacs Z."/>
            <person name="Mihaltcheva S."/>
            <person name="Morgado L.N."/>
            <person name="Niskanen T."/>
            <person name="Noordeloos M.E."/>
            <person name="Ohm R.A."/>
            <person name="Ortiz-Santana B."/>
            <person name="Ovrebo C."/>
            <person name="Racz N."/>
            <person name="Riley R."/>
            <person name="Savchenko A."/>
            <person name="Shiryaev A."/>
            <person name="Soop K."/>
            <person name="Spirin V."/>
            <person name="Szebenyi C."/>
            <person name="Tomsovsky M."/>
            <person name="Tulloss R.E."/>
            <person name="Uehling J."/>
            <person name="Grigoriev I.V."/>
            <person name="Vagvolgyi C."/>
            <person name="Papp T."/>
            <person name="Martin F.M."/>
            <person name="Miettinen O."/>
            <person name="Hibbett D.S."/>
            <person name="Nagy L.G."/>
        </authorList>
    </citation>
    <scope>NUCLEOTIDE SEQUENCE [LARGE SCALE GENOMIC DNA]</scope>
    <source>
        <strain evidence="1 2">CBS 309.79</strain>
    </source>
</reference>
<proteinExistence type="predicted"/>
<dbReference type="AlphaFoldDB" id="A0A5C3QBH9"/>
<gene>
    <name evidence="1" type="ORF">BDV98DRAFT_595762</name>
</gene>
<name>A0A5C3QBH9_9AGAR</name>